<gene>
    <name evidence="2" type="ORF">SAMN02982917_2024</name>
</gene>
<evidence type="ECO:0008006" key="4">
    <source>
        <dbReference type="Google" id="ProtNLM"/>
    </source>
</evidence>
<evidence type="ECO:0000313" key="2">
    <source>
        <dbReference type="EMBL" id="SMF39985.1"/>
    </source>
</evidence>
<name>A0A1X7ETS3_9PROT</name>
<dbReference type="RefSeq" id="WP_143266479.1">
    <property type="nucleotide sequence ID" value="NZ_FXAK01000003.1"/>
</dbReference>
<proteinExistence type="predicted"/>
<keyword evidence="1" id="KW-0812">Transmembrane</keyword>
<organism evidence="2 3">
    <name type="scientific">Azospirillum oryzae</name>
    <dbReference type="NCBI Taxonomy" id="286727"/>
    <lineage>
        <taxon>Bacteria</taxon>
        <taxon>Pseudomonadati</taxon>
        <taxon>Pseudomonadota</taxon>
        <taxon>Alphaproteobacteria</taxon>
        <taxon>Rhodospirillales</taxon>
        <taxon>Azospirillaceae</taxon>
        <taxon>Azospirillum</taxon>
    </lineage>
</organism>
<keyword evidence="1" id="KW-0472">Membrane</keyword>
<feature type="transmembrane region" description="Helical" evidence="1">
    <location>
        <begin position="62"/>
        <end position="82"/>
    </location>
</feature>
<evidence type="ECO:0000256" key="1">
    <source>
        <dbReference type="SAM" id="Phobius"/>
    </source>
</evidence>
<protein>
    <recommendedName>
        <fullName evidence="4">TrbC/VirB2 family protein</fullName>
    </recommendedName>
</protein>
<keyword evidence="1" id="KW-1133">Transmembrane helix</keyword>
<evidence type="ECO:0000313" key="3">
    <source>
        <dbReference type="Proteomes" id="UP000192936"/>
    </source>
</evidence>
<feature type="transmembrane region" description="Helical" evidence="1">
    <location>
        <begin position="20"/>
        <end position="41"/>
    </location>
</feature>
<dbReference type="EMBL" id="FXAK01000003">
    <property type="protein sequence ID" value="SMF39985.1"/>
    <property type="molecule type" value="Genomic_DNA"/>
</dbReference>
<dbReference type="AlphaFoldDB" id="A0A1X7ETS3"/>
<reference evidence="2 3" key="1">
    <citation type="submission" date="2017-04" db="EMBL/GenBank/DDBJ databases">
        <authorList>
            <person name="Afonso C.L."/>
            <person name="Miller P.J."/>
            <person name="Scott M.A."/>
            <person name="Spackman E."/>
            <person name="Goraichik I."/>
            <person name="Dimitrov K.M."/>
            <person name="Suarez D.L."/>
            <person name="Swayne D.E."/>
        </authorList>
    </citation>
    <scope>NUCLEOTIDE SEQUENCE [LARGE SCALE GENOMIC DNA]</scope>
    <source>
        <strain evidence="2 3">A2P</strain>
    </source>
</reference>
<dbReference type="Proteomes" id="UP000192936">
    <property type="component" value="Unassembled WGS sequence"/>
</dbReference>
<sequence>MLNVRSHKPVTETDVEGKVWVLALSVLCAYAVMTMPGMEAFAQADPTSGIVAKATSGRNNMVTIINAVIGVVLAGQLAMTIMNKADWKWMMLTGAGGAGINTVPAIQSWIASAN</sequence>
<dbReference type="STRING" id="286727.SAMN02982917_2024"/>
<accession>A0A1X7ETS3</accession>